<dbReference type="Proteomes" id="UP000242715">
    <property type="component" value="Unassembled WGS sequence"/>
</dbReference>
<dbReference type="GO" id="GO:0000981">
    <property type="term" value="F:DNA-binding transcription factor activity, RNA polymerase II-specific"/>
    <property type="evidence" value="ECO:0007669"/>
    <property type="project" value="InterPro"/>
</dbReference>
<evidence type="ECO:0000259" key="2">
    <source>
        <dbReference type="Pfam" id="PF10551"/>
    </source>
</evidence>
<dbReference type="OrthoDB" id="1430351at2759"/>
<dbReference type="Pfam" id="PF08731">
    <property type="entry name" value="AFT"/>
    <property type="match status" value="1"/>
</dbReference>
<organism evidence="3 4">
    <name type="scientific">Trifolium subterraneum</name>
    <name type="common">Subterranean clover</name>
    <dbReference type="NCBI Taxonomy" id="3900"/>
    <lineage>
        <taxon>Eukaryota</taxon>
        <taxon>Viridiplantae</taxon>
        <taxon>Streptophyta</taxon>
        <taxon>Embryophyta</taxon>
        <taxon>Tracheophyta</taxon>
        <taxon>Spermatophyta</taxon>
        <taxon>Magnoliopsida</taxon>
        <taxon>eudicotyledons</taxon>
        <taxon>Gunneridae</taxon>
        <taxon>Pentapetalae</taxon>
        <taxon>rosids</taxon>
        <taxon>fabids</taxon>
        <taxon>Fabales</taxon>
        <taxon>Fabaceae</taxon>
        <taxon>Papilionoideae</taxon>
        <taxon>50 kb inversion clade</taxon>
        <taxon>NPAAA clade</taxon>
        <taxon>Hologalegina</taxon>
        <taxon>IRL clade</taxon>
        <taxon>Trifolieae</taxon>
        <taxon>Trifolium</taxon>
    </lineage>
</organism>
<dbReference type="PANTHER" id="PTHR31569">
    <property type="entry name" value="SWIM-TYPE DOMAIN-CONTAINING PROTEIN"/>
    <property type="match status" value="1"/>
</dbReference>
<dbReference type="EMBL" id="DF974813">
    <property type="protein sequence ID" value="GAU50600.1"/>
    <property type="molecule type" value="Genomic_DNA"/>
</dbReference>
<protein>
    <recommendedName>
        <fullName evidence="2">MULE transposase domain-containing protein</fullName>
    </recommendedName>
</protein>
<sequence>MAQSGDTGQNSVDTTDVFTTNDKFDTREDVLKWAEDVGIANKVSIIITRSDKKNGVRGRNDKLILGCDRGGKYDTSQSSTSTASKKCNGPFKLRATPSIDGSGWKVQVQYGVHNHGLPDQYAGHPRKARLTAEENKHVEELTKCRVAPRNIVLSLKEKSPESVVDAYQIYRKRNKLQKAERGPRTDTQHLLQRLDDVNFVTWNRRRDNGSNVLSDIFWAHPDSIKLLNLFPTVLTMDCTYKTNKYRLPLLEIVGTTSTNLTFNVGFAYMESEKTDNYRWTLEKLKGLFTKQDILPQVIVTDRELALMNAIEFVFPHAVNLLFTWHVNKNVSSRCSVLVPKDMRDLVKKLWNNVVFSSNEVEYGLNLNEFEQACVNSSKFLDYVKNSWLNNYKERFVTTWTNKVMHLGNTTSNSCVCTLETKANVGTQQRAAMTLISDEFERVGTVGTNKNLCGCALRLTHEFPCACELSGYTLSGVPIPLDSIHGHWKKLTMEAPLEDDTEDDYELDLTPAFDAIMTRYKSLDIVGKRALKSKVFELAYPATSSLCPPPEPIKTRRGVKKKDKSRAPKDYDVYRDPSYFEHVEREVNDSQGTSKRAIACLLGYTEDGWPIIRRELDNELITNNSLYEKLFGQNLQHVRDLLQIDGLGDQLEDKWFTIPAMGYLVANSSEATTWSEAIQSSEAQSRSERLKVFRSSEEFRSLRMFRGLQEFRCCLLVMNHSEDEDVQKLNYEGLSEANHSKTNQTPSYQRFIRSKGIPSHQRATSTTTYQA</sequence>
<dbReference type="GO" id="GO:0045944">
    <property type="term" value="P:positive regulation of transcription by RNA polymerase II"/>
    <property type="evidence" value="ECO:0007669"/>
    <property type="project" value="InterPro"/>
</dbReference>
<dbReference type="Pfam" id="PF10551">
    <property type="entry name" value="MULE"/>
    <property type="match status" value="1"/>
</dbReference>
<dbReference type="AlphaFoldDB" id="A0A2Z6PHG7"/>
<dbReference type="PANTHER" id="PTHR31569:SF4">
    <property type="entry name" value="SWIM-TYPE DOMAIN-CONTAINING PROTEIN"/>
    <property type="match status" value="1"/>
</dbReference>
<evidence type="ECO:0000256" key="1">
    <source>
        <dbReference type="SAM" id="MobiDB-lite"/>
    </source>
</evidence>
<dbReference type="InterPro" id="IPR018289">
    <property type="entry name" value="MULE_transposase_dom"/>
</dbReference>
<name>A0A2Z6PHG7_TRISU</name>
<evidence type="ECO:0000313" key="4">
    <source>
        <dbReference type="Proteomes" id="UP000242715"/>
    </source>
</evidence>
<feature type="compositionally biased region" description="Basic residues" evidence="1">
    <location>
        <begin position="554"/>
        <end position="563"/>
    </location>
</feature>
<reference evidence="4" key="1">
    <citation type="journal article" date="2017" name="Front. Plant Sci.">
        <title>Climate Clever Clovers: New Paradigm to Reduce the Environmental Footprint of Ruminants by Breeding Low Methanogenic Forages Utilizing Haplotype Variation.</title>
        <authorList>
            <person name="Kaur P."/>
            <person name="Appels R."/>
            <person name="Bayer P.E."/>
            <person name="Keeble-Gagnere G."/>
            <person name="Wang J."/>
            <person name="Hirakawa H."/>
            <person name="Shirasawa K."/>
            <person name="Vercoe P."/>
            <person name="Stefanova K."/>
            <person name="Durmic Z."/>
            <person name="Nichols P."/>
            <person name="Revell C."/>
            <person name="Isobe S.N."/>
            <person name="Edwards D."/>
            <person name="Erskine W."/>
        </authorList>
    </citation>
    <scope>NUCLEOTIDE SEQUENCE [LARGE SCALE GENOMIC DNA]</scope>
    <source>
        <strain evidence="4">cv. Daliak</strain>
    </source>
</reference>
<dbReference type="GO" id="GO:0010106">
    <property type="term" value="P:cellular response to iron ion starvation"/>
    <property type="evidence" value="ECO:0007669"/>
    <property type="project" value="InterPro"/>
</dbReference>
<feature type="domain" description="MULE transposase" evidence="2">
    <location>
        <begin position="233"/>
        <end position="329"/>
    </location>
</feature>
<proteinExistence type="predicted"/>
<accession>A0A2Z6PHG7</accession>
<gene>
    <name evidence="3" type="ORF">TSUD_410100</name>
</gene>
<keyword evidence="4" id="KW-1185">Reference proteome</keyword>
<dbReference type="InterPro" id="IPR014842">
    <property type="entry name" value="AFT"/>
</dbReference>
<evidence type="ECO:0000313" key="3">
    <source>
        <dbReference type="EMBL" id="GAU50600.1"/>
    </source>
</evidence>
<feature type="region of interest" description="Disordered" evidence="1">
    <location>
        <begin position="548"/>
        <end position="567"/>
    </location>
</feature>
<dbReference type="InterPro" id="IPR052579">
    <property type="entry name" value="Zinc_finger_SWIM"/>
</dbReference>